<dbReference type="Proteomes" id="UP000261931">
    <property type="component" value="Unassembled WGS sequence"/>
</dbReference>
<dbReference type="SUPFAM" id="SSF141488">
    <property type="entry name" value="YdhA-like"/>
    <property type="match status" value="1"/>
</dbReference>
<keyword evidence="3" id="KW-0564">Palmitate</keyword>
<proteinExistence type="predicted"/>
<keyword evidence="4" id="KW-0449">Lipoprotein</keyword>
<evidence type="ECO:0000313" key="7">
    <source>
        <dbReference type="EMBL" id="RFP79398.1"/>
    </source>
</evidence>
<dbReference type="Pfam" id="PF09864">
    <property type="entry name" value="MliC"/>
    <property type="match status" value="1"/>
</dbReference>
<comment type="caution">
    <text evidence="7">The sequence shown here is derived from an EMBL/GenBank/DDBJ whole genome shotgun (WGS) entry which is preliminary data.</text>
</comment>
<sequence>MRPLTLAAPLAAALLAGGCALHQHPSAPATQGSIQGPGYSSETVRYRCEGGAEIEVAYLEFGHGDSFAALHHQGRTALLKSRPSASGVRYIALDEQHSLRWNTKGEEGFLSFLAADHTAQERTLLANCRSIPSLNAGKAAS</sequence>
<keyword evidence="8" id="KW-1185">Reference proteome</keyword>
<keyword evidence="2" id="KW-0472">Membrane</keyword>
<feature type="chain" id="PRO_5016747324" description="C-type lysozyme inhibitor domain-containing protein" evidence="5">
    <location>
        <begin position="23"/>
        <end position="141"/>
    </location>
</feature>
<reference evidence="7 8" key="1">
    <citation type="submission" date="2018-08" db="EMBL/GenBank/DDBJ databases">
        <title>Hydrogenophaga sp. LA-38 isolated from sludge.</title>
        <authorList>
            <person name="Im W.-T."/>
        </authorList>
    </citation>
    <scope>NUCLEOTIDE SEQUENCE [LARGE SCALE GENOMIC DNA]</scope>
    <source>
        <strain evidence="7 8">LA-38</strain>
    </source>
</reference>
<gene>
    <name evidence="7" type="ORF">DY262_09440</name>
</gene>
<evidence type="ECO:0000256" key="3">
    <source>
        <dbReference type="ARBA" id="ARBA00023139"/>
    </source>
</evidence>
<dbReference type="PROSITE" id="PS51257">
    <property type="entry name" value="PROKAR_LIPOPROTEIN"/>
    <property type="match status" value="1"/>
</dbReference>
<dbReference type="InterPro" id="IPR036328">
    <property type="entry name" value="MliC_sf"/>
</dbReference>
<accession>A0A372EKG2</accession>
<evidence type="ECO:0000256" key="5">
    <source>
        <dbReference type="SAM" id="SignalP"/>
    </source>
</evidence>
<protein>
    <recommendedName>
        <fullName evidence="6">C-type lysozyme inhibitor domain-containing protein</fullName>
    </recommendedName>
</protein>
<evidence type="ECO:0000256" key="4">
    <source>
        <dbReference type="ARBA" id="ARBA00023288"/>
    </source>
</evidence>
<feature type="signal peptide" evidence="5">
    <location>
        <begin position="1"/>
        <end position="22"/>
    </location>
</feature>
<evidence type="ECO:0000313" key="8">
    <source>
        <dbReference type="Proteomes" id="UP000261931"/>
    </source>
</evidence>
<evidence type="ECO:0000259" key="6">
    <source>
        <dbReference type="Pfam" id="PF09864"/>
    </source>
</evidence>
<name>A0A372EKG2_9BURK</name>
<dbReference type="InterPro" id="IPR018660">
    <property type="entry name" value="MliC"/>
</dbReference>
<evidence type="ECO:0000256" key="2">
    <source>
        <dbReference type="ARBA" id="ARBA00023136"/>
    </source>
</evidence>
<feature type="domain" description="C-type lysozyme inhibitor" evidence="6">
    <location>
        <begin position="46"/>
        <end position="117"/>
    </location>
</feature>
<organism evidence="7 8">
    <name type="scientific">Hydrogenophaga borbori</name>
    <dbReference type="NCBI Taxonomy" id="2294117"/>
    <lineage>
        <taxon>Bacteria</taxon>
        <taxon>Pseudomonadati</taxon>
        <taxon>Pseudomonadota</taxon>
        <taxon>Betaproteobacteria</taxon>
        <taxon>Burkholderiales</taxon>
        <taxon>Comamonadaceae</taxon>
        <taxon>Hydrogenophaga</taxon>
    </lineage>
</organism>
<dbReference type="Gene3D" id="2.40.128.200">
    <property type="match status" value="1"/>
</dbReference>
<dbReference type="AlphaFoldDB" id="A0A372EKG2"/>
<evidence type="ECO:0000256" key="1">
    <source>
        <dbReference type="ARBA" id="ARBA00022729"/>
    </source>
</evidence>
<dbReference type="EMBL" id="QVLS01000005">
    <property type="protein sequence ID" value="RFP79398.1"/>
    <property type="molecule type" value="Genomic_DNA"/>
</dbReference>
<keyword evidence="1 5" id="KW-0732">Signal</keyword>